<name>A0A177B825_9BILA</name>
<sequence>MSVYDENIKNRNEMCDKANFIQGDEWNYTVAHASKVAGYSTALHLQMEAKIASKVKRLGGLASSNILYQDVTGKLSTVDFEDILNGKIKLINM</sequence>
<keyword evidence="2" id="KW-1185">Reference proteome</keyword>
<organism evidence="1 2">
    <name type="scientific">Intoshia linei</name>
    <dbReference type="NCBI Taxonomy" id="1819745"/>
    <lineage>
        <taxon>Eukaryota</taxon>
        <taxon>Metazoa</taxon>
        <taxon>Spiralia</taxon>
        <taxon>Lophotrochozoa</taxon>
        <taxon>Mesozoa</taxon>
        <taxon>Orthonectida</taxon>
        <taxon>Rhopaluridae</taxon>
        <taxon>Intoshia</taxon>
    </lineage>
</organism>
<evidence type="ECO:0000313" key="2">
    <source>
        <dbReference type="Proteomes" id="UP000078046"/>
    </source>
</evidence>
<dbReference type="OrthoDB" id="15001at2759"/>
<dbReference type="Proteomes" id="UP000078046">
    <property type="component" value="Unassembled WGS sequence"/>
</dbReference>
<dbReference type="Pfam" id="PF05348">
    <property type="entry name" value="UMP1"/>
    <property type="match status" value="1"/>
</dbReference>
<gene>
    <name evidence="1" type="ORF">A3Q56_02535</name>
</gene>
<dbReference type="EMBL" id="LWCA01000239">
    <property type="protein sequence ID" value="OAF69721.1"/>
    <property type="molecule type" value="Genomic_DNA"/>
</dbReference>
<accession>A0A177B825</accession>
<proteinExistence type="predicted"/>
<evidence type="ECO:0000313" key="1">
    <source>
        <dbReference type="EMBL" id="OAF69721.1"/>
    </source>
</evidence>
<dbReference type="AlphaFoldDB" id="A0A177B825"/>
<comment type="caution">
    <text evidence="1">The sequence shown here is derived from an EMBL/GenBank/DDBJ whole genome shotgun (WGS) entry which is preliminary data.</text>
</comment>
<reference evidence="1 2" key="1">
    <citation type="submission" date="2016-04" db="EMBL/GenBank/DDBJ databases">
        <title>The genome of Intoshia linei affirms orthonectids as highly simplified spiralians.</title>
        <authorList>
            <person name="Mikhailov K.V."/>
            <person name="Slusarev G.S."/>
            <person name="Nikitin M.A."/>
            <person name="Logacheva M.D."/>
            <person name="Penin A."/>
            <person name="Aleoshin V."/>
            <person name="Panchin Y.V."/>
        </authorList>
    </citation>
    <scope>NUCLEOTIDE SEQUENCE [LARGE SCALE GENOMIC DNA]</scope>
    <source>
        <strain evidence="1">Intl2013</strain>
        <tissue evidence="1">Whole animal</tissue>
    </source>
</reference>
<protein>
    <submittedName>
        <fullName evidence="1">Uncharacterized protein</fullName>
    </submittedName>
</protein>